<name>A0ABP9QC17_9PSEU</name>
<reference evidence="6" key="1">
    <citation type="journal article" date="2019" name="Int. J. Syst. Evol. Microbiol.">
        <title>The Global Catalogue of Microorganisms (GCM) 10K type strain sequencing project: providing services to taxonomists for standard genome sequencing and annotation.</title>
        <authorList>
            <consortium name="The Broad Institute Genomics Platform"/>
            <consortium name="The Broad Institute Genome Sequencing Center for Infectious Disease"/>
            <person name="Wu L."/>
            <person name="Ma J."/>
        </authorList>
    </citation>
    <scope>NUCLEOTIDE SEQUENCE [LARGE SCALE GENOMIC DNA]</scope>
    <source>
        <strain evidence="6">JCM 18303</strain>
    </source>
</reference>
<feature type="domain" description="Rhodanese" evidence="4">
    <location>
        <begin position="161"/>
        <end position="273"/>
    </location>
</feature>
<accession>A0ABP9QC17</accession>
<dbReference type="RefSeq" id="WP_185059176.1">
    <property type="nucleotide sequence ID" value="NZ_BAABJP010000015.1"/>
</dbReference>
<feature type="compositionally biased region" description="Basic and acidic residues" evidence="3">
    <location>
        <begin position="171"/>
        <end position="187"/>
    </location>
</feature>
<evidence type="ECO:0000256" key="3">
    <source>
        <dbReference type="SAM" id="MobiDB-lite"/>
    </source>
</evidence>
<feature type="domain" description="Rhodanese" evidence="4">
    <location>
        <begin position="18"/>
        <end position="132"/>
    </location>
</feature>
<dbReference type="InterPro" id="IPR036873">
    <property type="entry name" value="Rhodanese-like_dom_sf"/>
</dbReference>
<evidence type="ECO:0000313" key="6">
    <source>
        <dbReference type="Proteomes" id="UP001428817"/>
    </source>
</evidence>
<protein>
    <submittedName>
        <fullName evidence="5">Sulfurtransferase</fullName>
    </submittedName>
</protein>
<dbReference type="Proteomes" id="UP001428817">
    <property type="component" value="Unassembled WGS sequence"/>
</dbReference>
<dbReference type="InterPro" id="IPR001763">
    <property type="entry name" value="Rhodanese-like_dom"/>
</dbReference>
<evidence type="ECO:0000313" key="5">
    <source>
        <dbReference type="EMBL" id="GAA5158093.1"/>
    </source>
</evidence>
<comment type="caution">
    <text evidence="5">The sequence shown here is derived from an EMBL/GenBank/DDBJ whole genome shotgun (WGS) entry which is preliminary data.</text>
</comment>
<evidence type="ECO:0000256" key="2">
    <source>
        <dbReference type="ARBA" id="ARBA00022737"/>
    </source>
</evidence>
<dbReference type="Gene3D" id="3.40.250.10">
    <property type="entry name" value="Rhodanese-like domain"/>
    <property type="match status" value="2"/>
</dbReference>
<dbReference type="InterPro" id="IPR001307">
    <property type="entry name" value="Thiosulphate_STrfase_CS"/>
</dbReference>
<organism evidence="5 6">
    <name type="scientific">Pseudonocardia eucalypti</name>
    <dbReference type="NCBI Taxonomy" id="648755"/>
    <lineage>
        <taxon>Bacteria</taxon>
        <taxon>Bacillati</taxon>
        <taxon>Actinomycetota</taxon>
        <taxon>Actinomycetes</taxon>
        <taxon>Pseudonocardiales</taxon>
        <taxon>Pseudonocardiaceae</taxon>
        <taxon>Pseudonocardia</taxon>
    </lineage>
</organism>
<gene>
    <name evidence="5" type="ORF">GCM10023321_37330</name>
</gene>
<sequence>MRSSDGIVSADWLRGHAGDPDVRILDIRWYIDGASGLDRYREKHIPGAVYVDHDTEATAAGSGGGRHPLPEPDTFERAMRRAGVDRRTAVVAYDDQGGFVAARLWWTLRYFGHQRVAILDGGIPGWGGPWESGEVRVPEGDFAAGAPRADRVVDYGQVRRLEPGTVLLDARPPERYRGDEEPVDPKAGHIPGALNVPWERNVDGAGRFRPGPELRAMYAGLGIGERTEVVAYCGSGARACHVILALEAAGYPGARLYPGSWSDWCAHPDAPVEVGQR</sequence>
<dbReference type="InterPro" id="IPR045078">
    <property type="entry name" value="TST/MPST-like"/>
</dbReference>
<feature type="region of interest" description="Disordered" evidence="3">
    <location>
        <begin position="171"/>
        <end position="190"/>
    </location>
</feature>
<proteinExistence type="predicted"/>
<dbReference type="CDD" id="cd01449">
    <property type="entry name" value="TST_Repeat_2"/>
    <property type="match status" value="1"/>
</dbReference>
<dbReference type="SUPFAM" id="SSF52821">
    <property type="entry name" value="Rhodanese/Cell cycle control phosphatase"/>
    <property type="match status" value="2"/>
</dbReference>
<dbReference type="PROSITE" id="PS00380">
    <property type="entry name" value="RHODANESE_1"/>
    <property type="match status" value="1"/>
</dbReference>
<keyword evidence="6" id="KW-1185">Reference proteome</keyword>
<dbReference type="EMBL" id="BAABJP010000015">
    <property type="protein sequence ID" value="GAA5158093.1"/>
    <property type="molecule type" value="Genomic_DNA"/>
</dbReference>
<dbReference type="CDD" id="cd01448">
    <property type="entry name" value="TST_Repeat_1"/>
    <property type="match status" value="1"/>
</dbReference>
<dbReference type="Pfam" id="PF00581">
    <property type="entry name" value="Rhodanese"/>
    <property type="match status" value="2"/>
</dbReference>
<keyword evidence="2" id="KW-0677">Repeat</keyword>
<evidence type="ECO:0000259" key="4">
    <source>
        <dbReference type="PROSITE" id="PS50206"/>
    </source>
</evidence>
<dbReference type="PANTHER" id="PTHR11364:SF27">
    <property type="entry name" value="SULFURTRANSFERASE"/>
    <property type="match status" value="1"/>
</dbReference>
<evidence type="ECO:0000256" key="1">
    <source>
        <dbReference type="ARBA" id="ARBA00022679"/>
    </source>
</evidence>
<keyword evidence="1" id="KW-0808">Transferase</keyword>
<dbReference type="PROSITE" id="PS50206">
    <property type="entry name" value="RHODANESE_3"/>
    <property type="match status" value="2"/>
</dbReference>
<dbReference type="PANTHER" id="PTHR11364">
    <property type="entry name" value="THIOSULFATE SULFERTANSFERASE"/>
    <property type="match status" value="1"/>
</dbReference>
<dbReference type="SMART" id="SM00450">
    <property type="entry name" value="RHOD"/>
    <property type="match status" value="2"/>
</dbReference>